<feature type="compositionally biased region" description="Basic and acidic residues" evidence="1">
    <location>
        <begin position="110"/>
        <end position="136"/>
    </location>
</feature>
<organism evidence="2 3">
    <name type="scientific">Desulforamulus putei DSM 12395</name>
    <dbReference type="NCBI Taxonomy" id="1121429"/>
    <lineage>
        <taxon>Bacteria</taxon>
        <taxon>Bacillati</taxon>
        <taxon>Bacillota</taxon>
        <taxon>Clostridia</taxon>
        <taxon>Eubacteriales</taxon>
        <taxon>Peptococcaceae</taxon>
        <taxon>Desulforamulus</taxon>
    </lineage>
</organism>
<proteinExistence type="predicted"/>
<name>A0A1M4USA9_9FIRM</name>
<reference evidence="3" key="1">
    <citation type="submission" date="2016-11" db="EMBL/GenBank/DDBJ databases">
        <authorList>
            <person name="Varghese N."/>
            <person name="Submissions S."/>
        </authorList>
    </citation>
    <scope>NUCLEOTIDE SEQUENCE [LARGE SCALE GENOMIC DNA]</scope>
    <source>
        <strain evidence="3">DSM 12395</strain>
    </source>
</reference>
<dbReference type="InterPro" id="IPR036388">
    <property type="entry name" value="WH-like_DNA-bd_sf"/>
</dbReference>
<evidence type="ECO:0000256" key="1">
    <source>
        <dbReference type="SAM" id="MobiDB-lite"/>
    </source>
</evidence>
<dbReference type="Proteomes" id="UP000184148">
    <property type="component" value="Unassembled WGS sequence"/>
</dbReference>
<dbReference type="OrthoDB" id="1807191at2"/>
<keyword evidence="3" id="KW-1185">Reference proteome</keyword>
<dbReference type="STRING" id="1121429.SAMN02745133_00745"/>
<dbReference type="RefSeq" id="WP_073235905.1">
    <property type="nucleotide sequence ID" value="NZ_FQUY01000003.1"/>
</dbReference>
<evidence type="ECO:0000313" key="2">
    <source>
        <dbReference type="EMBL" id="SHE59513.1"/>
    </source>
</evidence>
<dbReference type="Pfam" id="PF13730">
    <property type="entry name" value="HTH_36"/>
    <property type="match status" value="1"/>
</dbReference>
<dbReference type="AlphaFoldDB" id="A0A1M4USA9"/>
<evidence type="ECO:0000313" key="3">
    <source>
        <dbReference type="Proteomes" id="UP000184148"/>
    </source>
</evidence>
<dbReference type="Gene3D" id="1.10.10.10">
    <property type="entry name" value="Winged helix-like DNA-binding domain superfamily/Winged helix DNA-binding domain"/>
    <property type="match status" value="1"/>
</dbReference>
<protein>
    <submittedName>
        <fullName evidence="2">Helix-turn-helix domain-containing protein</fullName>
    </submittedName>
</protein>
<accession>A0A1M4USA9</accession>
<sequence length="287" mass="32511">MTDQLKINGIYSQGYGMVAKSIMKDRSLSIGAKGLYAYICSYAGAGNTAWPGRERICEDLGINKNTLTKYMIELKERDYIRIEQRKDEKGKFIGNVFWIVQNPSPLLQKDNNDDSEKPCIKKQDTVEKPRPKKQDTEPCPTLPCPKKQDNNININNFNINKTTTITCLKENVEDKTQHEFVVVVGDAKLPVNEGAVEICWQAVLKAKGVDIDRKFIVQNLVKYADRGGLEYFLEKVEVLKQTAIKTTIEGFLARALAEDWKPGKTESHLLQTRADEKKKALMAAMYS</sequence>
<feature type="region of interest" description="Disordered" evidence="1">
    <location>
        <begin position="107"/>
        <end position="144"/>
    </location>
</feature>
<dbReference type="EMBL" id="FQUY01000003">
    <property type="protein sequence ID" value="SHE59513.1"/>
    <property type="molecule type" value="Genomic_DNA"/>
</dbReference>
<gene>
    <name evidence="2" type="ORF">SAMN02745133_00745</name>
</gene>